<dbReference type="EMBL" id="CANTFM010001831">
    <property type="protein sequence ID" value="CAI5743109.1"/>
    <property type="molecule type" value="Genomic_DNA"/>
</dbReference>
<protein>
    <submittedName>
        <fullName evidence="2">Uncharacterized protein</fullName>
    </submittedName>
</protein>
<evidence type="ECO:0000313" key="2">
    <source>
        <dbReference type="EMBL" id="CAI5743109.1"/>
    </source>
</evidence>
<feature type="region of interest" description="Disordered" evidence="1">
    <location>
        <begin position="1"/>
        <end position="36"/>
    </location>
</feature>
<evidence type="ECO:0000256" key="1">
    <source>
        <dbReference type="SAM" id="MobiDB-lite"/>
    </source>
</evidence>
<proteinExistence type="predicted"/>
<dbReference type="Proteomes" id="UP001162029">
    <property type="component" value="Unassembled WGS sequence"/>
</dbReference>
<gene>
    <name evidence="2" type="ORF">PDE001_LOCUS8562</name>
</gene>
<dbReference type="AlphaFoldDB" id="A0AAV0V8Q2"/>
<accession>A0AAV0V8Q2</accession>
<reference evidence="2" key="1">
    <citation type="submission" date="2022-12" db="EMBL/GenBank/DDBJ databases">
        <authorList>
            <person name="Webb A."/>
        </authorList>
    </citation>
    <scope>NUCLEOTIDE SEQUENCE</scope>
    <source>
        <strain evidence="2">Pd1</strain>
    </source>
</reference>
<sequence>MNESARPPTPRSPQRLLETSLPSHKSPDDVPSLPLSSTASHVDTLIKLPFLSPKCSLVLQSKRVLHVSNALMTSKLATRQPPDAYKDDQ</sequence>
<evidence type="ECO:0000313" key="3">
    <source>
        <dbReference type="Proteomes" id="UP001162029"/>
    </source>
</evidence>
<name>A0AAV0V8Q2_9STRA</name>
<keyword evidence="3" id="KW-1185">Reference proteome</keyword>
<organism evidence="2 3">
    <name type="scientific">Peronospora destructor</name>
    <dbReference type="NCBI Taxonomy" id="86335"/>
    <lineage>
        <taxon>Eukaryota</taxon>
        <taxon>Sar</taxon>
        <taxon>Stramenopiles</taxon>
        <taxon>Oomycota</taxon>
        <taxon>Peronosporomycetes</taxon>
        <taxon>Peronosporales</taxon>
        <taxon>Peronosporaceae</taxon>
        <taxon>Peronospora</taxon>
    </lineage>
</organism>
<comment type="caution">
    <text evidence="2">The sequence shown here is derived from an EMBL/GenBank/DDBJ whole genome shotgun (WGS) entry which is preliminary data.</text>
</comment>